<dbReference type="Proteomes" id="UP000245086">
    <property type="component" value="Unassembled WGS sequence"/>
</dbReference>
<keyword evidence="13" id="KW-0675">Receptor</keyword>
<evidence type="ECO:0000256" key="9">
    <source>
        <dbReference type="RuleBase" id="RU003357"/>
    </source>
</evidence>
<evidence type="ECO:0000313" key="13">
    <source>
        <dbReference type="EMBL" id="GBF57044.1"/>
    </source>
</evidence>
<keyword evidence="14" id="KW-1185">Reference proteome</keyword>
<evidence type="ECO:0000256" key="10">
    <source>
        <dbReference type="SAM" id="SignalP"/>
    </source>
</evidence>
<evidence type="ECO:0000313" key="14">
    <source>
        <dbReference type="Proteomes" id="UP000245086"/>
    </source>
</evidence>
<dbReference type="PANTHER" id="PTHR47234:SF3">
    <property type="entry name" value="SECRETIN_TONB SHORT N-TERMINAL DOMAIN-CONTAINING PROTEIN"/>
    <property type="match status" value="1"/>
</dbReference>
<dbReference type="EMBL" id="BFBR01000002">
    <property type="protein sequence ID" value="GBF57044.1"/>
    <property type="molecule type" value="Genomic_DNA"/>
</dbReference>
<evidence type="ECO:0000259" key="11">
    <source>
        <dbReference type="Pfam" id="PF00593"/>
    </source>
</evidence>
<evidence type="ECO:0000256" key="2">
    <source>
        <dbReference type="ARBA" id="ARBA00022448"/>
    </source>
</evidence>
<protein>
    <submittedName>
        <fullName evidence="13">Colicin I receptor</fullName>
    </submittedName>
</protein>
<dbReference type="InterPro" id="IPR037066">
    <property type="entry name" value="Plug_dom_sf"/>
</dbReference>
<keyword evidence="5 9" id="KW-0798">TonB box</keyword>
<evidence type="ECO:0000256" key="1">
    <source>
        <dbReference type="ARBA" id="ARBA00004571"/>
    </source>
</evidence>
<dbReference type="CDD" id="cd01347">
    <property type="entry name" value="ligand_gated_channel"/>
    <property type="match status" value="1"/>
</dbReference>
<keyword evidence="7 8" id="KW-0998">Cell outer membrane</keyword>
<reference evidence="13 14" key="1">
    <citation type="journal article" date="2018" name="Genome Announc.">
        <title>Draft Genome Sequence of "Candidatus Phycosocius bacilliformis," an Alphaproteobacterial Ectosymbiont of the Hydrocarbon-Producing Green Alga Botryococcus braunii.</title>
        <authorList>
            <person name="Tanabe Y."/>
            <person name="Yamaguchi H."/>
            <person name="Watanabe M.M."/>
        </authorList>
    </citation>
    <scope>NUCLEOTIDE SEQUENCE [LARGE SCALE GENOMIC DNA]</scope>
    <source>
        <strain evidence="13 14">BOTRYCO-2</strain>
    </source>
</reference>
<feature type="signal peptide" evidence="10">
    <location>
        <begin position="1"/>
        <end position="23"/>
    </location>
</feature>
<accession>A0A2P2E7M3</accession>
<evidence type="ECO:0000256" key="8">
    <source>
        <dbReference type="PROSITE-ProRule" id="PRU01360"/>
    </source>
</evidence>
<dbReference type="PANTHER" id="PTHR47234">
    <property type="match status" value="1"/>
</dbReference>
<evidence type="ECO:0000256" key="6">
    <source>
        <dbReference type="ARBA" id="ARBA00023136"/>
    </source>
</evidence>
<evidence type="ECO:0000259" key="12">
    <source>
        <dbReference type="Pfam" id="PF07715"/>
    </source>
</evidence>
<comment type="subcellular location">
    <subcellularLocation>
        <location evidence="1 8">Cell outer membrane</location>
        <topology evidence="1 8">Multi-pass membrane protein</topology>
    </subcellularLocation>
</comment>
<dbReference type="InterPro" id="IPR012910">
    <property type="entry name" value="Plug_dom"/>
</dbReference>
<name>A0A2P2E7M3_9PROT</name>
<gene>
    <name evidence="13" type="primary">cirA_1</name>
    <name evidence="13" type="ORF">PbB2_00702</name>
</gene>
<feature type="domain" description="TonB-dependent receptor-like beta-barrel" evidence="11">
    <location>
        <begin position="315"/>
        <end position="790"/>
    </location>
</feature>
<dbReference type="InterPro" id="IPR039426">
    <property type="entry name" value="TonB-dep_rcpt-like"/>
</dbReference>
<evidence type="ECO:0000256" key="4">
    <source>
        <dbReference type="ARBA" id="ARBA00022692"/>
    </source>
</evidence>
<dbReference type="Gene3D" id="2.170.130.10">
    <property type="entry name" value="TonB-dependent receptor, plug domain"/>
    <property type="match status" value="1"/>
</dbReference>
<evidence type="ECO:0000256" key="7">
    <source>
        <dbReference type="ARBA" id="ARBA00023237"/>
    </source>
</evidence>
<dbReference type="Pfam" id="PF00593">
    <property type="entry name" value="TonB_dep_Rec_b-barrel"/>
    <property type="match status" value="1"/>
</dbReference>
<dbReference type="Pfam" id="PF07715">
    <property type="entry name" value="Plug"/>
    <property type="match status" value="1"/>
</dbReference>
<comment type="similarity">
    <text evidence="8 9">Belongs to the TonB-dependent receptor family.</text>
</comment>
<dbReference type="InterPro" id="IPR000531">
    <property type="entry name" value="Beta-barrel_TonB"/>
</dbReference>
<comment type="caution">
    <text evidence="13">The sequence shown here is derived from an EMBL/GenBank/DDBJ whole genome shotgun (WGS) entry which is preliminary data.</text>
</comment>
<dbReference type="InterPro" id="IPR036942">
    <property type="entry name" value="Beta-barrel_TonB_sf"/>
</dbReference>
<proteinExistence type="inferred from homology"/>
<keyword evidence="4 8" id="KW-0812">Transmembrane</keyword>
<keyword evidence="10" id="KW-0732">Signal</keyword>
<dbReference type="OrthoDB" id="7051241at2"/>
<feature type="domain" description="TonB-dependent receptor plug" evidence="12">
    <location>
        <begin position="48"/>
        <end position="168"/>
    </location>
</feature>
<dbReference type="RefSeq" id="WP_108983939.1">
    <property type="nucleotide sequence ID" value="NZ_BFBR01000002.1"/>
</dbReference>
<organism evidence="13 14">
    <name type="scientific">Candidatus Phycosocius bacilliformis</name>
    <dbReference type="NCBI Taxonomy" id="1445552"/>
    <lineage>
        <taxon>Bacteria</taxon>
        <taxon>Pseudomonadati</taxon>
        <taxon>Pseudomonadota</taxon>
        <taxon>Alphaproteobacteria</taxon>
        <taxon>Caulobacterales</taxon>
        <taxon>Caulobacterales incertae sedis</taxon>
        <taxon>Candidatus Phycosocius</taxon>
    </lineage>
</organism>
<evidence type="ECO:0000256" key="3">
    <source>
        <dbReference type="ARBA" id="ARBA00022452"/>
    </source>
</evidence>
<evidence type="ECO:0000256" key="5">
    <source>
        <dbReference type="ARBA" id="ARBA00023077"/>
    </source>
</evidence>
<keyword evidence="3 8" id="KW-1134">Transmembrane beta strand</keyword>
<keyword evidence="6 8" id="KW-0472">Membrane</keyword>
<dbReference type="PROSITE" id="PS52016">
    <property type="entry name" value="TONB_DEPENDENT_REC_3"/>
    <property type="match status" value="1"/>
</dbReference>
<dbReference type="GO" id="GO:0009279">
    <property type="term" value="C:cell outer membrane"/>
    <property type="evidence" value="ECO:0007669"/>
    <property type="project" value="UniProtKB-SubCell"/>
</dbReference>
<dbReference type="Gene3D" id="2.40.170.20">
    <property type="entry name" value="TonB-dependent receptor, beta-barrel domain"/>
    <property type="match status" value="1"/>
</dbReference>
<dbReference type="SUPFAM" id="SSF56935">
    <property type="entry name" value="Porins"/>
    <property type="match status" value="1"/>
</dbReference>
<feature type="chain" id="PRO_5015120413" evidence="10">
    <location>
        <begin position="24"/>
        <end position="841"/>
    </location>
</feature>
<keyword evidence="2 8" id="KW-0813">Transport</keyword>
<dbReference type="AlphaFoldDB" id="A0A2P2E7M3"/>
<sequence>MDVSIRALMIAMGTAAIALPAYAQDAQPKPEAEVVVVTGTRVAARSALSTAAPVDVVAASQLAQQGSPELNQQLAIALPSFNFPRPAIVDGTDSVRPATLRGLAPDQTLVLVNGKRRHTAALVNINGSVGRGASSVDLNTIPTGMLETVEVLRDGASAQYGSDAIAGVINLRLKQRREGGNVTVSYGSRVTTVNTDPAPPLPNGTTNFTAANIITNPTWQTIRSRDVSDGATATVNGWVGLPLFENGSLTVAAEVTTREAINRQGYDTRRLYNLLPGGALDPREATINRWNQQYGDGELVQGTLFANASIDLTDTTRLYGWASVQGRDSTSAAFFRWPADSRNVVEIYPNGFLPKINALVTDGSFAMGVETKWNGWDVDLSVNRGYNEMEFVIRNTLNRSLGVASPTSFNAGGFNNTQTVVNLSAVKGYNVGLASDLNVAVGVEARRDHYEIFAGEPGSYFQSGAFVAGSQGFGGFKPANVIGKSRDAIGGYVDLEVNVTDALLLSGAVRVEDYTDFGNNVSGKIAGRYDFNEVFALRGSVSTGFRAPSLQQQFFTASSTNVVAGVPLEILTVPSTDRIGLALGGKPLKPEESVNYSLGGVLRFGDFNVTLDAYQIELTDRIVLSENLNQPAVATLLAANGIVGINAVRFFLNGVDSTTKGADLVASYRLRTDFGRFDFTGSVSLNETKLDKVPVIPALTAIGLTPTQLFSRINSLTLTEGQPKQKGSFNTNWSHGKLGATFKATYYGEVTAPGTDAQRDLKLTPEVLFDLEGRYKVNDRITLTLGAENITDVYPRKTPGTVVLTPSTFTTLNNSGATAFSGYSPFGFSGRYVYGRVSIDF</sequence>